<dbReference type="InterPro" id="IPR024301">
    <property type="entry name" value="Amidase_6"/>
</dbReference>
<dbReference type="InterPro" id="IPR036116">
    <property type="entry name" value="FN3_sf"/>
</dbReference>
<dbReference type="InterPro" id="IPR013783">
    <property type="entry name" value="Ig-like_fold"/>
</dbReference>
<dbReference type="OrthoDB" id="3543639at2"/>
<dbReference type="Gene3D" id="2.60.40.10">
    <property type="entry name" value="Immunoglobulins"/>
    <property type="match status" value="1"/>
</dbReference>
<sequence>MDTAHALGIGTALGPATTATVQILGQGGVPTSGVSAVSLNVVVSSATSASSYLEMWPDGTTKPSPGSVINFHSGETSSNSAVIAVGTDGKIDVYNSDGSAAVVVNVTGYFTSSPSGVAPGGYTPVTQARVVDTRNGTGVAGGQLAPGATMNVRISDVDGIANPSAVFANVTVPSPGAAGSLYAYADGGSSGQPVLAYSGEATAASAATIAVGADGDIAIKNGSSTQPVDVVVDLYGYFTPSVTQGGGFTPVQARLLDTRTTTTPVPAHGTTTVTVGGTNGIPTYGIGGAIVNITTTDQQNSGYLVGWPTGQPMPATSLDNFQAGTSRADMAILQPGTGGKISIANQSAGTIDVVVDLEGWFSSVEPSLPVDLVTAATDSTTPVLSGIVYGPTGDSVTGEIFLQDSTGTPVGDTPTATGTVPSGERATYAIPDGLLTTGQTYHWYMMACYESLCSAPTSVQTFTVTSASDTATDTPPANAITITLSGSTLTTEDAVIDSTGCAASCPVDPVASVLKVGSDGTDEWATAIKADLSSIPTGATVYSADLTLTKSACLNVCSAQTVDIEQADADVTSQTTGTALMAQTDPSGPVDSATDPAATFDVTSLVDGWLSGVLPDNGMILEADDTSAATSGIAYATGPTSGPGLTITYTPPVVPNVPENVAALPGDGGALVSWSPPADEGYTGTEDGGITYTVSAVDPQGTIAHQVTTGSAYAVITGLTNGDTYTFSVAAVNAVGTGPAATGVSASPQAVPGGTTAYTQTVSQFLNAQDELEEDPNGSAAGILPKYSGSGEFADQLTVGATVDTATAALELANNETDTQDSTSLSDTLVVRPSGSPTAEVFTTADETFTTIDTSGGSTASTPGEAIDNDEFFFNAAGTPVMTGLVDADAVFDPVNAESNETASAPDDATDDPNDTTPEGILDLQDHFSLSPNSLAPVSGRSDGNPLVAAWAKKWYKGTYNRFGDDCTDFVSRALFYGGHFPKRFDRGADGETYMTSNDKYWFFRDYYGMRTWSHSWSIARDLYQFEKKQYASFVDPRHAHPGDIVFVDWQGSNSKSIDHAAVITSMHGTNPYVTQHSITRINEPIYKVPDHLSWQKGHPSMHVWAAQPSEQ</sequence>
<proteinExistence type="predicted"/>
<evidence type="ECO:0000313" key="5">
    <source>
        <dbReference type="EMBL" id="SEG85555.1"/>
    </source>
</evidence>
<evidence type="ECO:0000256" key="3">
    <source>
        <dbReference type="SAM" id="MobiDB-lite"/>
    </source>
</evidence>
<keyword evidence="6" id="KW-1185">Reference proteome</keyword>
<dbReference type="Proteomes" id="UP000236754">
    <property type="component" value="Unassembled WGS sequence"/>
</dbReference>
<dbReference type="CDD" id="cd00063">
    <property type="entry name" value="FN3"/>
    <property type="match status" value="1"/>
</dbReference>
<dbReference type="SUPFAM" id="SSF49265">
    <property type="entry name" value="Fibronectin type III"/>
    <property type="match status" value="1"/>
</dbReference>
<keyword evidence="2" id="KW-0624">Polysaccharide degradation</keyword>
<evidence type="ECO:0000256" key="1">
    <source>
        <dbReference type="ARBA" id="ARBA00023295"/>
    </source>
</evidence>
<dbReference type="NCBIfam" id="NF033679">
    <property type="entry name" value="DNRLRE_dom"/>
    <property type="match status" value="1"/>
</dbReference>
<evidence type="ECO:0000259" key="4">
    <source>
        <dbReference type="PROSITE" id="PS50853"/>
    </source>
</evidence>
<dbReference type="AlphaFoldDB" id="A0A1H6DLV5"/>
<keyword evidence="1" id="KW-0378">Hydrolase</keyword>
<dbReference type="GO" id="GO:0000272">
    <property type="term" value="P:polysaccharide catabolic process"/>
    <property type="evidence" value="ECO:0007669"/>
    <property type="project" value="UniProtKB-KW"/>
</dbReference>
<feature type="region of interest" description="Disordered" evidence="3">
    <location>
        <begin position="898"/>
        <end position="920"/>
    </location>
</feature>
<accession>A0A1H6DLV5</accession>
<protein>
    <submittedName>
        <fullName evidence="5">Fibronectin type III domain-containing protein</fullName>
    </submittedName>
</protein>
<feature type="region of interest" description="Disordered" evidence="3">
    <location>
        <begin position="813"/>
        <end position="838"/>
    </location>
</feature>
<keyword evidence="2" id="KW-0119">Carbohydrate metabolism</keyword>
<dbReference type="RefSeq" id="WP_103889061.1">
    <property type="nucleotide sequence ID" value="NZ_FNVU01000016.1"/>
</dbReference>
<keyword evidence="1" id="KW-0326">Glycosidase</keyword>
<gene>
    <name evidence="5" type="ORF">SAMN05216223_11693</name>
</gene>
<evidence type="ECO:0000256" key="2">
    <source>
        <dbReference type="ARBA" id="ARBA00023326"/>
    </source>
</evidence>
<dbReference type="GO" id="GO:0016798">
    <property type="term" value="F:hydrolase activity, acting on glycosyl bonds"/>
    <property type="evidence" value="ECO:0007669"/>
    <property type="project" value="UniProtKB-KW"/>
</dbReference>
<dbReference type="EMBL" id="FNVU01000016">
    <property type="protein sequence ID" value="SEG85555.1"/>
    <property type="molecule type" value="Genomic_DNA"/>
</dbReference>
<reference evidence="5 6" key="1">
    <citation type="submission" date="2016-10" db="EMBL/GenBank/DDBJ databases">
        <authorList>
            <person name="de Groot N.N."/>
        </authorList>
    </citation>
    <scope>NUCLEOTIDE SEQUENCE [LARGE SCALE GENOMIC DNA]</scope>
    <source>
        <strain evidence="5 6">CGMCC 4.2023</strain>
    </source>
</reference>
<dbReference type="SMART" id="SM00060">
    <property type="entry name" value="FN3"/>
    <property type="match status" value="1"/>
</dbReference>
<dbReference type="PROSITE" id="PS50853">
    <property type="entry name" value="FN3"/>
    <property type="match status" value="1"/>
</dbReference>
<evidence type="ECO:0000313" key="6">
    <source>
        <dbReference type="Proteomes" id="UP000236754"/>
    </source>
</evidence>
<dbReference type="InterPro" id="IPR003961">
    <property type="entry name" value="FN3_dom"/>
</dbReference>
<feature type="domain" description="Fibronectin type-III" evidence="4">
    <location>
        <begin position="654"/>
        <end position="753"/>
    </location>
</feature>
<organism evidence="5 6">
    <name type="scientific">Actinacidiphila yanglinensis</name>
    <dbReference type="NCBI Taxonomy" id="310779"/>
    <lineage>
        <taxon>Bacteria</taxon>
        <taxon>Bacillati</taxon>
        <taxon>Actinomycetota</taxon>
        <taxon>Actinomycetes</taxon>
        <taxon>Kitasatosporales</taxon>
        <taxon>Streptomycetaceae</taxon>
        <taxon>Actinacidiphila</taxon>
    </lineage>
</organism>
<feature type="compositionally biased region" description="Low complexity" evidence="3">
    <location>
        <begin position="820"/>
        <end position="829"/>
    </location>
</feature>
<dbReference type="Pfam" id="PF12671">
    <property type="entry name" value="Amidase_6"/>
    <property type="match status" value="1"/>
</dbReference>
<dbReference type="Pfam" id="PF00041">
    <property type="entry name" value="fn3"/>
    <property type="match status" value="1"/>
</dbReference>
<name>A0A1H6DLV5_9ACTN</name>